<evidence type="ECO:0000313" key="3">
    <source>
        <dbReference type="Proteomes" id="UP000176650"/>
    </source>
</evidence>
<dbReference type="EMBL" id="MEYS01000001">
    <property type="protein sequence ID" value="OGD34399.1"/>
    <property type="molecule type" value="Genomic_DNA"/>
</dbReference>
<dbReference type="GO" id="GO:0000272">
    <property type="term" value="P:polysaccharide catabolic process"/>
    <property type="evidence" value="ECO:0007669"/>
    <property type="project" value="InterPro"/>
</dbReference>
<accession>A0A1F5BUU4</accession>
<protein>
    <recommendedName>
        <fullName evidence="4">Dockerin domain-containing protein</fullName>
    </recommendedName>
</protein>
<keyword evidence="1" id="KW-0472">Membrane</keyword>
<feature type="transmembrane region" description="Helical" evidence="1">
    <location>
        <begin position="20"/>
        <end position="39"/>
    </location>
</feature>
<organism evidence="2 3">
    <name type="scientific">Candidatus Azambacteria bacterium RIFCSPLOWO2_01_FULL_46_25</name>
    <dbReference type="NCBI Taxonomy" id="1797298"/>
    <lineage>
        <taxon>Bacteria</taxon>
        <taxon>Candidatus Azamiibacteriota</taxon>
    </lineage>
</organism>
<proteinExistence type="predicted"/>
<dbReference type="InterPro" id="IPR036439">
    <property type="entry name" value="Dockerin_dom_sf"/>
</dbReference>
<evidence type="ECO:0008006" key="4">
    <source>
        <dbReference type="Google" id="ProtNLM"/>
    </source>
</evidence>
<keyword evidence="1" id="KW-0812">Transmembrane</keyword>
<keyword evidence="1" id="KW-1133">Transmembrane helix</keyword>
<evidence type="ECO:0000256" key="1">
    <source>
        <dbReference type="SAM" id="Phobius"/>
    </source>
</evidence>
<evidence type="ECO:0000313" key="2">
    <source>
        <dbReference type="EMBL" id="OGD34399.1"/>
    </source>
</evidence>
<reference evidence="2 3" key="1">
    <citation type="journal article" date="2016" name="Nat. Commun.">
        <title>Thousands of microbial genomes shed light on interconnected biogeochemical processes in an aquifer system.</title>
        <authorList>
            <person name="Anantharaman K."/>
            <person name="Brown C.T."/>
            <person name="Hug L.A."/>
            <person name="Sharon I."/>
            <person name="Castelle C.J."/>
            <person name="Probst A.J."/>
            <person name="Thomas B.C."/>
            <person name="Singh A."/>
            <person name="Wilkins M.J."/>
            <person name="Karaoz U."/>
            <person name="Brodie E.L."/>
            <person name="Williams K.H."/>
            <person name="Hubbard S.S."/>
            <person name="Banfield J.F."/>
        </authorList>
    </citation>
    <scope>NUCLEOTIDE SEQUENCE [LARGE SCALE GENOMIC DNA]</scope>
</reference>
<gene>
    <name evidence="2" type="ORF">A2988_02630</name>
</gene>
<dbReference type="Gene3D" id="2.60.40.4130">
    <property type="match status" value="1"/>
</dbReference>
<dbReference type="SUPFAM" id="SSF63446">
    <property type="entry name" value="Type I dockerin domain"/>
    <property type="match status" value="1"/>
</dbReference>
<dbReference type="PROSITE" id="PS00018">
    <property type="entry name" value="EF_HAND_1"/>
    <property type="match status" value="2"/>
</dbReference>
<dbReference type="InterPro" id="IPR018247">
    <property type="entry name" value="EF_Hand_1_Ca_BS"/>
</dbReference>
<dbReference type="AlphaFoldDB" id="A0A1F5BUU4"/>
<dbReference type="Proteomes" id="UP000176650">
    <property type="component" value="Unassembled WGS sequence"/>
</dbReference>
<comment type="caution">
    <text evidence="2">The sequence shown here is derived from an EMBL/GenBank/DDBJ whole genome shotgun (WGS) entry which is preliminary data.</text>
</comment>
<sequence>MHDMKAIFKKHVKKHKRKILLGSPIIILIIVLDAFNFFANEKTALILLPEPSRFVTVDRSFATTVKLVARTAVNAVGGSIRFNSENADILDVSQKNSIINLWAEEPTFLEEKRGVSFQGGILSEGGFVGEGPLMKIFFKPRKTGKITLAFENPQVLAHDGKGTNVLGGKNELTYVVRDSNLSSPDINGDNAVTFSDISIFLVNWPVTSDVGKYDFNGDGKVTFSDINALFAQLGS</sequence>
<name>A0A1F5BUU4_9BACT</name>